<evidence type="ECO:0000313" key="2">
    <source>
        <dbReference type="EMBL" id="KAL2058008.1"/>
    </source>
</evidence>
<keyword evidence="3" id="KW-1185">Reference proteome</keyword>
<organism evidence="2 3">
    <name type="scientific">Lepraria finkii</name>
    <dbReference type="NCBI Taxonomy" id="1340010"/>
    <lineage>
        <taxon>Eukaryota</taxon>
        <taxon>Fungi</taxon>
        <taxon>Dikarya</taxon>
        <taxon>Ascomycota</taxon>
        <taxon>Pezizomycotina</taxon>
        <taxon>Lecanoromycetes</taxon>
        <taxon>OSLEUM clade</taxon>
        <taxon>Lecanoromycetidae</taxon>
        <taxon>Lecanorales</taxon>
        <taxon>Lecanorineae</taxon>
        <taxon>Stereocaulaceae</taxon>
        <taxon>Lepraria</taxon>
    </lineage>
</organism>
<feature type="compositionally biased region" description="Basic and acidic residues" evidence="1">
    <location>
        <begin position="42"/>
        <end position="56"/>
    </location>
</feature>
<comment type="caution">
    <text evidence="2">The sequence shown here is derived from an EMBL/GenBank/DDBJ whole genome shotgun (WGS) entry which is preliminary data.</text>
</comment>
<feature type="region of interest" description="Disordered" evidence="1">
    <location>
        <begin position="39"/>
        <end position="79"/>
    </location>
</feature>
<sequence>MPSFGKSLAYNKCPAVRRGDDSDDSDIEMLRRLDRAILLPHGQHDEHQMDDHDKSAGFRQGPRVSPLDTGTGGLVQTRR</sequence>
<accession>A0ABR4BK05</accession>
<name>A0ABR4BK05_9LECA</name>
<gene>
    <name evidence="2" type="ORF">ABVK25_001626</name>
</gene>
<dbReference type="Proteomes" id="UP001590951">
    <property type="component" value="Unassembled WGS sequence"/>
</dbReference>
<evidence type="ECO:0000256" key="1">
    <source>
        <dbReference type="SAM" id="MobiDB-lite"/>
    </source>
</evidence>
<reference evidence="2 3" key="1">
    <citation type="submission" date="2024-09" db="EMBL/GenBank/DDBJ databases">
        <title>Rethinking Asexuality: The Enigmatic Case of Functional Sexual Genes in Lepraria (Stereocaulaceae).</title>
        <authorList>
            <person name="Doellman M."/>
            <person name="Sun Y."/>
            <person name="Barcenas-Pena A."/>
            <person name="Lumbsch H.T."/>
            <person name="Grewe F."/>
        </authorList>
    </citation>
    <scope>NUCLEOTIDE SEQUENCE [LARGE SCALE GENOMIC DNA]</scope>
    <source>
        <strain evidence="2 3">Grewe 0041</strain>
    </source>
</reference>
<proteinExistence type="predicted"/>
<evidence type="ECO:0000313" key="3">
    <source>
        <dbReference type="Proteomes" id="UP001590951"/>
    </source>
</evidence>
<dbReference type="EMBL" id="JBHFEH010000003">
    <property type="protein sequence ID" value="KAL2058008.1"/>
    <property type="molecule type" value="Genomic_DNA"/>
</dbReference>
<feature type="region of interest" description="Disordered" evidence="1">
    <location>
        <begin position="1"/>
        <end position="23"/>
    </location>
</feature>
<protein>
    <submittedName>
        <fullName evidence="2">Uncharacterized protein</fullName>
    </submittedName>
</protein>